<protein>
    <recommendedName>
        <fullName evidence="3">glucose-6-phosphate isomerase</fullName>
        <ecNumber evidence="3">5.3.1.9</ecNumber>
    </recommendedName>
</protein>
<dbReference type="InterPro" id="IPR010551">
    <property type="entry name" value="G6P_isomerase_prok"/>
</dbReference>
<keyword evidence="5" id="KW-0479">Metal-binding</keyword>
<dbReference type="GO" id="GO:0046872">
    <property type="term" value="F:metal ion binding"/>
    <property type="evidence" value="ECO:0007669"/>
    <property type="project" value="UniProtKB-KW"/>
</dbReference>
<dbReference type="EC" id="5.3.1.9" evidence="3"/>
<dbReference type="CDD" id="cd02218">
    <property type="entry name" value="cupin_PGI"/>
    <property type="match status" value="1"/>
</dbReference>
<dbReference type="GO" id="GO:0006096">
    <property type="term" value="P:glycolytic process"/>
    <property type="evidence" value="ECO:0007669"/>
    <property type="project" value="UniProtKB-UniPathway"/>
</dbReference>
<dbReference type="Pfam" id="PF06560">
    <property type="entry name" value="GPI"/>
    <property type="match status" value="1"/>
</dbReference>
<organism evidence="10">
    <name type="scientific">marine metagenome</name>
    <dbReference type="NCBI Taxonomy" id="408172"/>
    <lineage>
        <taxon>unclassified sequences</taxon>
        <taxon>metagenomes</taxon>
        <taxon>ecological metagenomes</taxon>
    </lineage>
</organism>
<dbReference type="PANTHER" id="PTHR35848:SF6">
    <property type="entry name" value="CUPIN TYPE-2 DOMAIN-CONTAINING PROTEIN"/>
    <property type="match status" value="1"/>
</dbReference>
<dbReference type="GO" id="GO:0005737">
    <property type="term" value="C:cytoplasm"/>
    <property type="evidence" value="ECO:0007669"/>
    <property type="project" value="InterPro"/>
</dbReference>
<dbReference type="UniPathway" id="UPA00109">
    <property type="reaction ID" value="UER00181"/>
</dbReference>
<dbReference type="GO" id="GO:0006094">
    <property type="term" value="P:gluconeogenesis"/>
    <property type="evidence" value="ECO:0007669"/>
    <property type="project" value="UniProtKB-KW"/>
</dbReference>
<evidence type="ECO:0000259" key="9">
    <source>
        <dbReference type="Pfam" id="PF06560"/>
    </source>
</evidence>
<comment type="catalytic activity">
    <reaction evidence="7">
        <text>alpha-D-glucose 6-phosphate = beta-D-fructose 6-phosphate</text>
        <dbReference type="Rhea" id="RHEA:11816"/>
        <dbReference type="ChEBI" id="CHEBI:57634"/>
        <dbReference type="ChEBI" id="CHEBI:58225"/>
        <dbReference type="EC" id="5.3.1.9"/>
    </reaction>
</comment>
<feature type="region of interest" description="Disordered" evidence="8">
    <location>
        <begin position="1"/>
        <end position="23"/>
    </location>
</feature>
<reference evidence="10" key="1">
    <citation type="submission" date="2018-05" db="EMBL/GenBank/DDBJ databases">
        <authorList>
            <person name="Lanie J.A."/>
            <person name="Ng W.-L."/>
            <person name="Kazmierczak K.M."/>
            <person name="Andrzejewski T.M."/>
            <person name="Davidsen T.M."/>
            <person name="Wayne K.J."/>
            <person name="Tettelin H."/>
            <person name="Glass J.I."/>
            <person name="Rusch D."/>
            <person name="Podicherti R."/>
            <person name="Tsui H.-C.T."/>
            <person name="Winkler M.E."/>
        </authorList>
    </citation>
    <scope>NUCLEOTIDE SEQUENCE</scope>
</reference>
<dbReference type="AlphaFoldDB" id="A0A382IDY1"/>
<evidence type="ECO:0000256" key="7">
    <source>
        <dbReference type="ARBA" id="ARBA00029321"/>
    </source>
</evidence>
<keyword evidence="4" id="KW-0312">Gluconeogenesis</keyword>
<comment type="pathway">
    <text evidence="1">Carbohydrate degradation; glycolysis; D-glyceraldehyde 3-phosphate and glycerone phosphate from D-glucose: step 2/4.</text>
</comment>
<sequence>MNWISANSSQIIPESGRVGNSNGNYQKRFRDLEGLYEDADAFQQMLPEWSDQVVYEVQDHRASEQPGDLIYGTTVMKPGTVGLEFFMTRGHQHLKAESAETYFGLSGEGVLLLESPDGDVEVQEIREGILVYVPPYWIHRSINTGMKELIFLFNYPADAGQVYGIIERNQGMRKRIISDGKNGWDIIKNKKNL</sequence>
<evidence type="ECO:0000256" key="5">
    <source>
        <dbReference type="ARBA" id="ARBA00022723"/>
    </source>
</evidence>
<dbReference type="PANTHER" id="PTHR35848">
    <property type="entry name" value="OXALATE-BINDING PROTEIN"/>
    <property type="match status" value="1"/>
</dbReference>
<dbReference type="SUPFAM" id="SSF51182">
    <property type="entry name" value="RmlC-like cupins"/>
    <property type="match status" value="1"/>
</dbReference>
<evidence type="ECO:0000256" key="1">
    <source>
        <dbReference type="ARBA" id="ARBA00004926"/>
    </source>
</evidence>
<name>A0A382IDY1_9ZZZZ</name>
<proteinExistence type="inferred from homology"/>
<keyword evidence="6" id="KW-0324">Glycolysis</keyword>
<feature type="domain" description="Glucose-6-phosphate isomerase prokaryote" evidence="9">
    <location>
        <begin position="26"/>
        <end position="188"/>
    </location>
</feature>
<evidence type="ECO:0000256" key="3">
    <source>
        <dbReference type="ARBA" id="ARBA00011952"/>
    </source>
</evidence>
<comment type="similarity">
    <text evidence="2">Belongs to the archaeal-type GPI family.</text>
</comment>
<evidence type="ECO:0000256" key="8">
    <source>
        <dbReference type="SAM" id="MobiDB-lite"/>
    </source>
</evidence>
<evidence type="ECO:0000256" key="6">
    <source>
        <dbReference type="ARBA" id="ARBA00023152"/>
    </source>
</evidence>
<dbReference type="Gene3D" id="2.60.120.10">
    <property type="entry name" value="Jelly Rolls"/>
    <property type="match status" value="1"/>
</dbReference>
<dbReference type="EMBL" id="UINC01066608">
    <property type="protein sequence ID" value="SVB97492.1"/>
    <property type="molecule type" value="Genomic_DNA"/>
</dbReference>
<evidence type="ECO:0000256" key="2">
    <source>
        <dbReference type="ARBA" id="ARBA00006542"/>
    </source>
</evidence>
<evidence type="ECO:0000313" key="10">
    <source>
        <dbReference type="EMBL" id="SVB97492.1"/>
    </source>
</evidence>
<dbReference type="InterPro" id="IPR014710">
    <property type="entry name" value="RmlC-like_jellyroll"/>
</dbReference>
<evidence type="ECO:0000256" key="4">
    <source>
        <dbReference type="ARBA" id="ARBA00022432"/>
    </source>
</evidence>
<dbReference type="InterPro" id="IPR011051">
    <property type="entry name" value="RmlC_Cupin_sf"/>
</dbReference>
<dbReference type="GO" id="GO:0004347">
    <property type="term" value="F:glucose-6-phosphate isomerase activity"/>
    <property type="evidence" value="ECO:0007669"/>
    <property type="project" value="UniProtKB-EC"/>
</dbReference>
<gene>
    <name evidence="10" type="ORF">METZ01_LOCUS250346</name>
</gene>
<accession>A0A382IDY1</accession>
<dbReference type="InterPro" id="IPR051610">
    <property type="entry name" value="GPI/OXD"/>
</dbReference>